<sequence>MVATTVLDTKGYLAAKDAVHQLKLQSISSDKSDSSSSPVTRTNGYGKVQQQVVREMDVAMAEHAVIVRTSGLRPGRENILIEHIDVLRKTYSQALEALEKEHDVAEKRWQEELQLQQATYQAQVEKQTTLLADREKDMEQWQQELETQHFEELERLTKQYDDKVLEIQTLCETKVTHVDATAARNLESVRERMKEWKAGFEAKVKSAVQSKIEQLQVQSERQLQAVVTQLDKEAHAIMAALHDSRQKVKSLEHKNDDLTQQIEHLAAGEKEATDRLTELHQRLAHEQAKTAHFQQLYETLFVSVNNLRSEHAAEMARLREEHIRNQKVAEQRLTTAHQDELAALHNRVRDTVALKCAVISRLEAQLADATERVEASEELLRQINSDIQNCGGSTRDSKLDLVAGGVDVGC</sequence>
<feature type="region of interest" description="Disordered" evidence="2">
    <location>
        <begin position="26"/>
        <end position="46"/>
    </location>
</feature>
<evidence type="ECO:0000313" key="3">
    <source>
        <dbReference type="EMBL" id="KAF0733730.1"/>
    </source>
</evidence>
<feature type="coiled-coil region" evidence="1">
    <location>
        <begin position="359"/>
        <end position="386"/>
    </location>
</feature>
<feature type="coiled-coil region" evidence="1">
    <location>
        <begin position="88"/>
        <end position="144"/>
    </location>
</feature>
<name>A0A6G0X1H1_9STRA</name>
<keyword evidence="4" id="KW-1185">Reference proteome</keyword>
<proteinExistence type="predicted"/>
<evidence type="ECO:0000256" key="2">
    <source>
        <dbReference type="SAM" id="MobiDB-lite"/>
    </source>
</evidence>
<gene>
    <name evidence="3" type="ORF">Ae201684_009302</name>
</gene>
<evidence type="ECO:0000256" key="1">
    <source>
        <dbReference type="SAM" id="Coils"/>
    </source>
</evidence>
<dbReference type="Proteomes" id="UP000481153">
    <property type="component" value="Unassembled WGS sequence"/>
</dbReference>
<reference evidence="3 4" key="1">
    <citation type="submission" date="2019-07" db="EMBL/GenBank/DDBJ databases">
        <title>Genomics analysis of Aphanomyces spp. identifies a new class of oomycete effector associated with host adaptation.</title>
        <authorList>
            <person name="Gaulin E."/>
        </authorList>
    </citation>
    <scope>NUCLEOTIDE SEQUENCE [LARGE SCALE GENOMIC DNA]</scope>
    <source>
        <strain evidence="3 4">ATCC 201684</strain>
    </source>
</reference>
<organism evidence="3 4">
    <name type="scientific">Aphanomyces euteiches</name>
    <dbReference type="NCBI Taxonomy" id="100861"/>
    <lineage>
        <taxon>Eukaryota</taxon>
        <taxon>Sar</taxon>
        <taxon>Stramenopiles</taxon>
        <taxon>Oomycota</taxon>
        <taxon>Saprolegniomycetes</taxon>
        <taxon>Saprolegniales</taxon>
        <taxon>Verrucalvaceae</taxon>
        <taxon>Aphanomyces</taxon>
    </lineage>
</organism>
<feature type="compositionally biased region" description="Low complexity" evidence="2">
    <location>
        <begin position="26"/>
        <end position="37"/>
    </location>
</feature>
<keyword evidence="1" id="KW-0175">Coiled coil</keyword>
<dbReference type="EMBL" id="VJMJ01000119">
    <property type="protein sequence ID" value="KAF0733730.1"/>
    <property type="molecule type" value="Genomic_DNA"/>
</dbReference>
<dbReference type="AlphaFoldDB" id="A0A6G0X1H1"/>
<comment type="caution">
    <text evidence="3">The sequence shown here is derived from an EMBL/GenBank/DDBJ whole genome shotgun (WGS) entry which is preliminary data.</text>
</comment>
<feature type="coiled-coil region" evidence="1">
    <location>
        <begin position="241"/>
        <end position="289"/>
    </location>
</feature>
<protein>
    <submittedName>
        <fullName evidence="3">Uncharacterized protein</fullName>
    </submittedName>
</protein>
<accession>A0A6G0X1H1</accession>
<dbReference type="VEuPathDB" id="FungiDB:AeMF1_016193"/>
<evidence type="ECO:0000313" key="4">
    <source>
        <dbReference type="Proteomes" id="UP000481153"/>
    </source>
</evidence>